<evidence type="ECO:0000313" key="1">
    <source>
        <dbReference type="Proteomes" id="UP000095286"/>
    </source>
</evidence>
<dbReference type="WBParaSite" id="RSKR_0000177300.1">
    <property type="protein sequence ID" value="RSKR_0000177300.1"/>
    <property type="gene ID" value="RSKR_0000177300"/>
</dbReference>
<dbReference type="Proteomes" id="UP000095286">
    <property type="component" value="Unplaced"/>
</dbReference>
<name>A0AC35TLP6_9BILA</name>
<evidence type="ECO:0000313" key="2">
    <source>
        <dbReference type="WBParaSite" id="RSKR_0000177300.1"/>
    </source>
</evidence>
<reference evidence="2" key="1">
    <citation type="submission" date="2016-11" db="UniProtKB">
        <authorList>
            <consortium name="WormBaseParasite"/>
        </authorList>
    </citation>
    <scope>IDENTIFICATION</scope>
    <source>
        <strain evidence="2">KR3021</strain>
    </source>
</reference>
<protein>
    <submittedName>
        <fullName evidence="2">Insecticidal toxin complex protein</fullName>
    </submittedName>
</protein>
<sequence length="254" mass="28767">MVFIPPVIDASEKVSNETKTLFAENAKRFWVHEDMDSDDQNSVIAYAFLVKDSSIDDTFTSNNTELIEIFSTFFDNCESNDSTAFLKTQLQSLINEQSIQPAGVKENSRPDLNSVVTLNLAKIISTNFTIQNVEDNFKQLDGAVHDDSLTIAVMSMFQMKDGTLPDSWIDKYCKEHPDHPFVNNGMIIEMAKRNVFMNGTDAIQLLMYKSSGSLKRLLFLIESELQNKANQSLDVFKVTLKKAIEDKIILEENE</sequence>
<accession>A0AC35TLP6</accession>
<proteinExistence type="predicted"/>
<organism evidence="1 2">
    <name type="scientific">Rhabditophanes sp. KR3021</name>
    <dbReference type="NCBI Taxonomy" id="114890"/>
    <lineage>
        <taxon>Eukaryota</taxon>
        <taxon>Metazoa</taxon>
        <taxon>Ecdysozoa</taxon>
        <taxon>Nematoda</taxon>
        <taxon>Chromadorea</taxon>
        <taxon>Rhabditida</taxon>
        <taxon>Tylenchina</taxon>
        <taxon>Panagrolaimomorpha</taxon>
        <taxon>Strongyloidoidea</taxon>
        <taxon>Alloionematidae</taxon>
        <taxon>Rhabditophanes</taxon>
    </lineage>
</organism>